<evidence type="ECO:0000313" key="3">
    <source>
        <dbReference type="Proteomes" id="UP000305778"/>
    </source>
</evidence>
<dbReference type="AlphaFoldDB" id="A0A4U0SMK4"/>
<keyword evidence="3" id="KW-1185">Reference proteome</keyword>
<proteinExistence type="predicted"/>
<dbReference type="Proteomes" id="UP000305778">
    <property type="component" value="Unassembled WGS sequence"/>
</dbReference>
<sequence>MGAAELAGRIADMHLGRMNGRGLVAEFRRALALVPLCEGGLWSVDAEGVRWLLAFTGEEALSRFAASRGIDAGAEVPYMSVYGARLLEVAVPAMGVPAGVAVDVAGPWPALLPPVVGIVPEAVAVAA</sequence>
<protein>
    <recommendedName>
        <fullName evidence="1">SseB protein N-terminal domain-containing protein</fullName>
    </recommendedName>
</protein>
<comment type="caution">
    <text evidence="2">The sequence shown here is derived from an EMBL/GenBank/DDBJ whole genome shotgun (WGS) entry which is preliminary data.</text>
</comment>
<evidence type="ECO:0000259" key="1">
    <source>
        <dbReference type="Pfam" id="PF07179"/>
    </source>
</evidence>
<evidence type="ECO:0000313" key="2">
    <source>
        <dbReference type="EMBL" id="TKA11160.1"/>
    </source>
</evidence>
<dbReference type="EMBL" id="SUMC01000009">
    <property type="protein sequence ID" value="TKA11160.1"/>
    <property type="molecule type" value="Genomic_DNA"/>
</dbReference>
<organism evidence="2 3">
    <name type="scientific">Actinacidiphila oryziradicis</name>
    <dbReference type="NCBI Taxonomy" id="2571141"/>
    <lineage>
        <taxon>Bacteria</taxon>
        <taxon>Bacillati</taxon>
        <taxon>Actinomycetota</taxon>
        <taxon>Actinomycetes</taxon>
        <taxon>Kitasatosporales</taxon>
        <taxon>Streptomycetaceae</taxon>
        <taxon>Actinacidiphila</taxon>
    </lineage>
</organism>
<feature type="domain" description="SseB protein N-terminal" evidence="1">
    <location>
        <begin position="45"/>
        <end position="114"/>
    </location>
</feature>
<gene>
    <name evidence="2" type="ORF">FCI23_12390</name>
</gene>
<name>A0A4U0SMK4_9ACTN</name>
<dbReference type="OrthoDB" id="4566001at2"/>
<reference evidence="2 3" key="1">
    <citation type="submission" date="2019-04" db="EMBL/GenBank/DDBJ databases">
        <title>Streptomyces oryziradicis sp. nov., a novel actinomycete isolated from rhizosphere soil of rice (Oryza sativa L.).</title>
        <authorList>
            <person name="Li C."/>
        </authorList>
    </citation>
    <scope>NUCLEOTIDE SEQUENCE [LARGE SCALE GENOMIC DNA]</scope>
    <source>
        <strain evidence="2 3">NEAU-C40</strain>
    </source>
</reference>
<dbReference type="Pfam" id="PF07179">
    <property type="entry name" value="SseB"/>
    <property type="match status" value="1"/>
</dbReference>
<dbReference type="InterPro" id="IPR009839">
    <property type="entry name" value="SseB_N"/>
</dbReference>
<accession>A0A4U0SMK4</accession>